<dbReference type="AlphaFoldDB" id="A0AAD5MST6"/>
<evidence type="ECO:0000313" key="2">
    <source>
        <dbReference type="Proteomes" id="UP001196413"/>
    </source>
</evidence>
<protein>
    <submittedName>
        <fullName evidence="1">Uncharacterized protein</fullName>
    </submittedName>
</protein>
<keyword evidence="2" id="KW-1185">Reference proteome</keyword>
<name>A0AAD5MST6_PARTN</name>
<dbReference type="Proteomes" id="UP001196413">
    <property type="component" value="Unassembled WGS sequence"/>
</dbReference>
<accession>A0AAD5MST6</accession>
<reference evidence="1" key="1">
    <citation type="submission" date="2021-06" db="EMBL/GenBank/DDBJ databases">
        <title>Parelaphostrongylus tenuis whole genome reference sequence.</title>
        <authorList>
            <person name="Garwood T.J."/>
            <person name="Larsen P.A."/>
            <person name="Fountain-Jones N.M."/>
            <person name="Garbe J.R."/>
            <person name="Macchietto M.G."/>
            <person name="Kania S.A."/>
            <person name="Gerhold R.W."/>
            <person name="Richards J.E."/>
            <person name="Wolf T.M."/>
        </authorList>
    </citation>
    <scope>NUCLEOTIDE SEQUENCE</scope>
    <source>
        <strain evidence="1">MNPRO001-30</strain>
        <tissue evidence="1">Meninges</tissue>
    </source>
</reference>
<proteinExistence type="predicted"/>
<organism evidence="1 2">
    <name type="scientific">Parelaphostrongylus tenuis</name>
    <name type="common">Meningeal worm</name>
    <dbReference type="NCBI Taxonomy" id="148309"/>
    <lineage>
        <taxon>Eukaryota</taxon>
        <taxon>Metazoa</taxon>
        <taxon>Ecdysozoa</taxon>
        <taxon>Nematoda</taxon>
        <taxon>Chromadorea</taxon>
        <taxon>Rhabditida</taxon>
        <taxon>Rhabditina</taxon>
        <taxon>Rhabditomorpha</taxon>
        <taxon>Strongyloidea</taxon>
        <taxon>Metastrongylidae</taxon>
        <taxon>Parelaphostrongylus</taxon>
    </lineage>
</organism>
<comment type="caution">
    <text evidence="1">The sequence shown here is derived from an EMBL/GenBank/DDBJ whole genome shotgun (WGS) entry which is preliminary data.</text>
</comment>
<feature type="non-terminal residue" evidence="1">
    <location>
        <position position="185"/>
    </location>
</feature>
<evidence type="ECO:0000313" key="1">
    <source>
        <dbReference type="EMBL" id="KAJ1362063.1"/>
    </source>
</evidence>
<gene>
    <name evidence="1" type="ORF">KIN20_021473</name>
</gene>
<sequence>STRTFTVTGITTLPVAMACSDKPEVSAQVSGIATTRDGVNAFVSRLIVDVLESLARSALLRDVVISAILGQLSVRVTYEPLLCQMVVFDVTMNTKMMKDDQFCLIVGNTVTGICTGTMPVGPAPREDAMCTDANKATIGPISTNHTSISGTLMMWQSVLNRAIRMLASGPFGSHYFSVTGNVGGN</sequence>
<dbReference type="EMBL" id="JAHQIW010004358">
    <property type="protein sequence ID" value="KAJ1362063.1"/>
    <property type="molecule type" value="Genomic_DNA"/>
</dbReference>